<feature type="transmembrane region" description="Helical" evidence="2">
    <location>
        <begin position="629"/>
        <end position="648"/>
    </location>
</feature>
<organism evidence="3 4">
    <name type="scientific">Haloferax marinum</name>
    <dbReference type="NCBI Taxonomy" id="2666143"/>
    <lineage>
        <taxon>Archaea</taxon>
        <taxon>Methanobacteriati</taxon>
        <taxon>Methanobacteriota</taxon>
        <taxon>Stenosarchaea group</taxon>
        <taxon>Halobacteria</taxon>
        <taxon>Halobacteriales</taxon>
        <taxon>Haloferacaceae</taxon>
        <taxon>Haloferax</taxon>
    </lineage>
</organism>
<accession>A0A6A8GAG6</accession>
<comment type="caution">
    <text evidence="3">The sequence shown here is derived from an EMBL/GenBank/DDBJ whole genome shotgun (WGS) entry which is preliminary data.</text>
</comment>
<reference evidence="3 4" key="1">
    <citation type="submission" date="2019-11" db="EMBL/GenBank/DDBJ databases">
        <title>Whole genome sequence of Haloferax sp. MBLA0078.</title>
        <authorList>
            <person name="Seo M.-J."/>
            <person name="Cho E.-S."/>
        </authorList>
    </citation>
    <scope>NUCLEOTIDE SEQUENCE [LARGE SCALE GENOMIC DNA]</scope>
    <source>
        <strain evidence="3 4">MBLA0078</strain>
    </source>
</reference>
<keyword evidence="2" id="KW-0472">Membrane</keyword>
<sequence>MRYVAIFIIVLSTVAVGVPTPVGAVDEVTYEGALITMPAPTERKHLENTEQILSAVGIETKQHASMFFLRDGTQYLVLSDTEPSVGEATVSGVEVLPADGGMGIIAASDLDIDETGTKVPLEKVEKNPEQYKFQFIQVTGSITQLSHTIDAADGKYVVQESTAGISETREPFSLIEGPGREGRWATVNLSMAKQEGNLDNKPAGQLPITTTSIGLSNHETRWWMSTNATVNMVVLSGGNSGVGAVVGTVTPLSTKVSSLEELSAHSGEVVMVTTNAVGSSISSQETLLSATRCAPSSITNPVTGCLPVPTDGVVHSGVLFDPSVQKPTDLVYYAGVSNKIQNTPVTPEKGTYRLTGRVVDASRIDPRLEGSALIVYDRERVGGLATSSRIANQAESKLTEYIQEQQLSSESEWNTIEASASASASVNNQTTTPSSGSNRTNQTGTSAPTNSNTSDGNEASQETSQPPNASVVDAEFTQNPISSDSTTLQVTIENTGGAGSTIVDVTVGSSSSSEKLKVPAETTVTKDVSVDFPVPSSESVSEKSVDVDVEQIDVGTLTWRSPDKPLNKANPVSSVTNSLQKVAGDEETREILGVYTGLFGGVLLVSAVIVSLIDMVGKLLGKPRLEMEYELHLWVSAVVVLGFTYLLLPT</sequence>
<protein>
    <submittedName>
        <fullName evidence="3">Uncharacterized protein</fullName>
    </submittedName>
</protein>
<evidence type="ECO:0000256" key="1">
    <source>
        <dbReference type="SAM" id="MobiDB-lite"/>
    </source>
</evidence>
<keyword evidence="4" id="KW-1185">Reference proteome</keyword>
<dbReference type="OrthoDB" id="384022at2157"/>
<proteinExistence type="predicted"/>
<dbReference type="AlphaFoldDB" id="A0A6A8GAG6"/>
<dbReference type="Proteomes" id="UP000443423">
    <property type="component" value="Unassembled WGS sequence"/>
</dbReference>
<keyword evidence="2" id="KW-0812">Transmembrane</keyword>
<evidence type="ECO:0000313" key="3">
    <source>
        <dbReference type="EMBL" id="MRW97263.1"/>
    </source>
</evidence>
<feature type="region of interest" description="Disordered" evidence="1">
    <location>
        <begin position="412"/>
        <end position="469"/>
    </location>
</feature>
<gene>
    <name evidence="3" type="ORF">GJR99_11860</name>
</gene>
<feature type="transmembrane region" description="Helical" evidence="2">
    <location>
        <begin position="592"/>
        <end position="617"/>
    </location>
</feature>
<keyword evidence="2" id="KW-1133">Transmembrane helix</keyword>
<dbReference type="RefSeq" id="WP_151112408.1">
    <property type="nucleotide sequence ID" value="NZ_WKJQ01000001.1"/>
</dbReference>
<name>A0A6A8GAG6_9EURY</name>
<evidence type="ECO:0000256" key="2">
    <source>
        <dbReference type="SAM" id="Phobius"/>
    </source>
</evidence>
<dbReference type="EMBL" id="WKJQ01000001">
    <property type="protein sequence ID" value="MRW97263.1"/>
    <property type="molecule type" value="Genomic_DNA"/>
</dbReference>
<evidence type="ECO:0000313" key="4">
    <source>
        <dbReference type="Proteomes" id="UP000443423"/>
    </source>
</evidence>
<feature type="compositionally biased region" description="Polar residues" evidence="1">
    <location>
        <begin position="426"/>
        <end position="468"/>
    </location>
</feature>